<evidence type="ECO:0000313" key="2">
    <source>
        <dbReference type="Proteomes" id="UP001143910"/>
    </source>
</evidence>
<name>A0ACC1MR34_9HYPO</name>
<organism evidence="1 2">
    <name type="scientific">Zarea fungicola</name>
    <dbReference type="NCBI Taxonomy" id="93591"/>
    <lineage>
        <taxon>Eukaryota</taxon>
        <taxon>Fungi</taxon>
        <taxon>Dikarya</taxon>
        <taxon>Ascomycota</taxon>
        <taxon>Pezizomycotina</taxon>
        <taxon>Sordariomycetes</taxon>
        <taxon>Hypocreomycetidae</taxon>
        <taxon>Hypocreales</taxon>
        <taxon>Cordycipitaceae</taxon>
        <taxon>Zarea</taxon>
    </lineage>
</organism>
<dbReference type="Proteomes" id="UP001143910">
    <property type="component" value="Unassembled WGS sequence"/>
</dbReference>
<proteinExistence type="predicted"/>
<keyword evidence="2" id="KW-1185">Reference proteome</keyword>
<protein>
    <submittedName>
        <fullName evidence="1">Uncharacterized protein</fullName>
    </submittedName>
</protein>
<accession>A0ACC1MR34</accession>
<comment type="caution">
    <text evidence="1">The sequence shown here is derived from an EMBL/GenBank/DDBJ whole genome shotgun (WGS) entry which is preliminary data.</text>
</comment>
<reference evidence="1" key="1">
    <citation type="submission" date="2022-08" db="EMBL/GenBank/DDBJ databases">
        <title>Genome Sequence of Lecanicillium fungicola.</title>
        <authorList>
            <person name="Buettner E."/>
        </authorList>
    </citation>
    <scope>NUCLEOTIDE SEQUENCE</scope>
    <source>
        <strain evidence="1">Babe33</strain>
    </source>
</reference>
<dbReference type="EMBL" id="JANJQO010001784">
    <property type="protein sequence ID" value="KAJ2969269.1"/>
    <property type="molecule type" value="Genomic_DNA"/>
</dbReference>
<evidence type="ECO:0000313" key="1">
    <source>
        <dbReference type="EMBL" id="KAJ2969269.1"/>
    </source>
</evidence>
<gene>
    <name evidence="1" type="ORF">NQ176_g8755</name>
</gene>
<sequence>MSTMTVMPSQRKYLDTLHAWGTWAEFQALLSALDTVAQHRHVGVANVATRWVLQQPTVGAVLVGTRLGVSARGDDNLATFGWELSDEEMTLINDVALGNAGEKTDRIYGKLGDCGDEYRSHTK</sequence>